<sequence length="190" mass="21490">MVSYFDPEEVQDEFSRRGRSARRRADRRLRNAQLPFEEAVDAAREATLRMLDKAAQPTARVRAKLKDRGFIPQVVDQVIARLEEVGLLNDLEYAQMLVRTKTAERALAGRALRRELAKKGIAPATAQKAMEEVAEVDFQELADQLAKKKVATLKGRPREVVIRRTNAFLARKGYTAGQCQQAINRALTQE</sequence>
<feature type="domain" description="RecX second three-helical" evidence="7">
    <location>
        <begin position="89"/>
        <end position="130"/>
    </location>
</feature>
<gene>
    <name evidence="5" type="primary">recX</name>
    <name evidence="10" type="ORF">CYJ19_10240</name>
</gene>
<feature type="domain" description="RecX third three-helical" evidence="8">
    <location>
        <begin position="137"/>
        <end position="183"/>
    </location>
</feature>
<evidence type="ECO:0000256" key="2">
    <source>
        <dbReference type="ARBA" id="ARBA00009695"/>
    </source>
</evidence>
<dbReference type="GO" id="GO:0006282">
    <property type="term" value="P:regulation of DNA repair"/>
    <property type="evidence" value="ECO:0007669"/>
    <property type="project" value="UniProtKB-UniRule"/>
</dbReference>
<comment type="similarity">
    <text evidence="2 5">Belongs to the RecX family.</text>
</comment>
<evidence type="ECO:0000259" key="7">
    <source>
        <dbReference type="Pfam" id="PF02631"/>
    </source>
</evidence>
<dbReference type="AlphaFoldDB" id="A0A2I1IKD5"/>
<comment type="caution">
    <text evidence="10">The sequence shown here is derived from an EMBL/GenBank/DDBJ whole genome shotgun (WGS) entry which is preliminary data.</text>
</comment>
<proteinExistence type="inferred from homology"/>
<dbReference type="Pfam" id="PF02631">
    <property type="entry name" value="RecX_HTH2"/>
    <property type="match status" value="1"/>
</dbReference>
<dbReference type="Pfam" id="PF21981">
    <property type="entry name" value="RecX_HTH3"/>
    <property type="match status" value="1"/>
</dbReference>
<name>A0A2I1IKD5_9ACTO</name>
<protein>
    <recommendedName>
        <fullName evidence="3 5">Regulatory protein RecX</fullName>
    </recommendedName>
</protein>
<dbReference type="Pfam" id="PF21982">
    <property type="entry name" value="RecX_HTH1"/>
    <property type="match status" value="1"/>
</dbReference>
<reference evidence="10 11" key="1">
    <citation type="submission" date="2017-12" db="EMBL/GenBank/DDBJ databases">
        <title>Phylogenetic diversity of female urinary microbiome.</title>
        <authorList>
            <person name="Thomas-White K."/>
            <person name="Wolfe A.J."/>
        </authorList>
    </citation>
    <scope>NUCLEOTIDE SEQUENCE [LARGE SCALE GENOMIC DNA]</scope>
    <source>
        <strain evidence="10 11">UMB0402</strain>
    </source>
</reference>
<comment type="function">
    <text evidence="5">Modulates RecA activity.</text>
</comment>
<dbReference type="InterPro" id="IPR053926">
    <property type="entry name" value="RecX_HTH_1st"/>
</dbReference>
<dbReference type="STRING" id="33007.HMPREF3198_01876"/>
<dbReference type="Proteomes" id="UP000235122">
    <property type="component" value="Unassembled WGS sequence"/>
</dbReference>
<accession>A0A2I1IKD5</accession>
<evidence type="ECO:0000256" key="4">
    <source>
        <dbReference type="ARBA" id="ARBA00022490"/>
    </source>
</evidence>
<dbReference type="InterPro" id="IPR053925">
    <property type="entry name" value="RecX_HTH_3rd"/>
</dbReference>
<dbReference type="PANTHER" id="PTHR33602">
    <property type="entry name" value="REGULATORY PROTEIN RECX FAMILY PROTEIN"/>
    <property type="match status" value="1"/>
</dbReference>
<evidence type="ECO:0000259" key="9">
    <source>
        <dbReference type="Pfam" id="PF21982"/>
    </source>
</evidence>
<feature type="compositionally biased region" description="Acidic residues" evidence="6">
    <location>
        <begin position="1"/>
        <end position="12"/>
    </location>
</feature>
<dbReference type="HAMAP" id="MF_01114">
    <property type="entry name" value="RecX"/>
    <property type="match status" value="1"/>
</dbReference>
<evidence type="ECO:0000256" key="5">
    <source>
        <dbReference type="HAMAP-Rule" id="MF_01114"/>
    </source>
</evidence>
<organism evidence="10 11">
    <name type="scientific">Winkia neuii</name>
    <dbReference type="NCBI Taxonomy" id="33007"/>
    <lineage>
        <taxon>Bacteria</taxon>
        <taxon>Bacillati</taxon>
        <taxon>Actinomycetota</taxon>
        <taxon>Actinomycetes</taxon>
        <taxon>Actinomycetales</taxon>
        <taxon>Actinomycetaceae</taxon>
        <taxon>Winkia</taxon>
    </lineage>
</organism>
<evidence type="ECO:0000313" key="11">
    <source>
        <dbReference type="Proteomes" id="UP000235122"/>
    </source>
</evidence>
<dbReference type="InterPro" id="IPR053924">
    <property type="entry name" value="RecX_HTH_2nd"/>
</dbReference>
<dbReference type="PANTHER" id="PTHR33602:SF1">
    <property type="entry name" value="REGULATORY PROTEIN RECX FAMILY PROTEIN"/>
    <property type="match status" value="1"/>
</dbReference>
<evidence type="ECO:0000256" key="1">
    <source>
        <dbReference type="ARBA" id="ARBA00004496"/>
    </source>
</evidence>
<dbReference type="InterPro" id="IPR003783">
    <property type="entry name" value="Regulatory_RecX"/>
</dbReference>
<dbReference type="EMBL" id="PKKO01000006">
    <property type="protein sequence ID" value="PKY71588.1"/>
    <property type="molecule type" value="Genomic_DNA"/>
</dbReference>
<keyword evidence="4 5" id="KW-0963">Cytoplasm</keyword>
<dbReference type="GeneID" id="35867231"/>
<comment type="subcellular location">
    <subcellularLocation>
        <location evidence="1 5">Cytoplasm</location>
    </subcellularLocation>
</comment>
<feature type="compositionally biased region" description="Basic residues" evidence="6">
    <location>
        <begin position="17"/>
        <end position="26"/>
    </location>
</feature>
<evidence type="ECO:0000256" key="3">
    <source>
        <dbReference type="ARBA" id="ARBA00018111"/>
    </source>
</evidence>
<dbReference type="InterPro" id="IPR036388">
    <property type="entry name" value="WH-like_DNA-bd_sf"/>
</dbReference>
<feature type="region of interest" description="Disordered" evidence="6">
    <location>
        <begin position="1"/>
        <end position="26"/>
    </location>
</feature>
<dbReference type="RefSeq" id="WP_024331538.1">
    <property type="nucleotide sequence ID" value="NZ_JASOXK010000004.1"/>
</dbReference>
<dbReference type="Gene3D" id="1.10.10.10">
    <property type="entry name" value="Winged helix-like DNA-binding domain superfamily/Winged helix DNA-binding domain"/>
    <property type="match status" value="2"/>
</dbReference>
<evidence type="ECO:0000313" key="10">
    <source>
        <dbReference type="EMBL" id="PKY71588.1"/>
    </source>
</evidence>
<evidence type="ECO:0000256" key="6">
    <source>
        <dbReference type="SAM" id="MobiDB-lite"/>
    </source>
</evidence>
<feature type="domain" description="RecX first three-helical" evidence="9">
    <location>
        <begin position="43"/>
        <end position="82"/>
    </location>
</feature>
<evidence type="ECO:0000259" key="8">
    <source>
        <dbReference type="Pfam" id="PF21981"/>
    </source>
</evidence>
<dbReference type="GO" id="GO:0005737">
    <property type="term" value="C:cytoplasm"/>
    <property type="evidence" value="ECO:0007669"/>
    <property type="project" value="UniProtKB-SubCell"/>
</dbReference>
<keyword evidence="11" id="KW-1185">Reference proteome</keyword>